<evidence type="ECO:0008006" key="4">
    <source>
        <dbReference type="Google" id="ProtNLM"/>
    </source>
</evidence>
<evidence type="ECO:0000256" key="1">
    <source>
        <dbReference type="SAM" id="MobiDB-lite"/>
    </source>
</evidence>
<organism evidence="2 3">
    <name type="scientific">Penicillium cinerascens</name>
    <dbReference type="NCBI Taxonomy" id="70096"/>
    <lineage>
        <taxon>Eukaryota</taxon>
        <taxon>Fungi</taxon>
        <taxon>Dikarya</taxon>
        <taxon>Ascomycota</taxon>
        <taxon>Pezizomycotina</taxon>
        <taxon>Eurotiomycetes</taxon>
        <taxon>Eurotiomycetidae</taxon>
        <taxon>Eurotiales</taxon>
        <taxon>Aspergillaceae</taxon>
        <taxon>Penicillium</taxon>
    </lineage>
</organism>
<dbReference type="Proteomes" id="UP001150904">
    <property type="component" value="Unassembled WGS sequence"/>
</dbReference>
<dbReference type="AlphaFoldDB" id="A0A9W9MDE8"/>
<feature type="region of interest" description="Disordered" evidence="1">
    <location>
        <begin position="164"/>
        <end position="266"/>
    </location>
</feature>
<keyword evidence="3" id="KW-1185">Reference proteome</keyword>
<feature type="compositionally biased region" description="Basic and acidic residues" evidence="1">
    <location>
        <begin position="247"/>
        <end position="266"/>
    </location>
</feature>
<sequence length="266" mass="29627">MDETCFQLGVATSTRGPSQYVQDERFGSKDKGETVTVVECASATGEGLPAYVIFPGVVFMESRYRDGAPDDYRVNISQSGYINGEIALDSLQNHFDKHTKAKANGSPIPATLPKGERSVSRFINKLAKKEAKGSITLLESSFLEGVHLMYRGYWQQATENGLNRHTVSTRLSGTARPKPNKRQLSKSLGPHGPCDAKSSIKERKTREERRAAARRQREVSQSQPILGLEHPPPVRSTSQIGSPRPQVSEEERREIDKRLHGVDYYK</sequence>
<reference evidence="2" key="2">
    <citation type="journal article" date="2023" name="IMA Fungus">
        <title>Comparative genomic study of the Penicillium genus elucidates a diverse pangenome and 15 lateral gene transfer events.</title>
        <authorList>
            <person name="Petersen C."/>
            <person name="Sorensen T."/>
            <person name="Nielsen M.R."/>
            <person name="Sondergaard T.E."/>
            <person name="Sorensen J.L."/>
            <person name="Fitzpatrick D.A."/>
            <person name="Frisvad J.C."/>
            <person name="Nielsen K.L."/>
        </authorList>
    </citation>
    <scope>NUCLEOTIDE SEQUENCE</scope>
    <source>
        <strain evidence="2">IBT 15544</strain>
    </source>
</reference>
<name>A0A9W9MDE8_9EURO</name>
<dbReference type="EMBL" id="JAPQKR010000014">
    <property type="protein sequence ID" value="KAJ5197709.1"/>
    <property type="molecule type" value="Genomic_DNA"/>
</dbReference>
<evidence type="ECO:0000313" key="3">
    <source>
        <dbReference type="Proteomes" id="UP001150904"/>
    </source>
</evidence>
<reference evidence="2" key="1">
    <citation type="submission" date="2022-12" db="EMBL/GenBank/DDBJ databases">
        <authorList>
            <person name="Petersen C."/>
        </authorList>
    </citation>
    <scope>NUCLEOTIDE SEQUENCE</scope>
    <source>
        <strain evidence="2">IBT 15544</strain>
    </source>
</reference>
<accession>A0A9W9MDE8</accession>
<gene>
    <name evidence="2" type="ORF">N7498_006826</name>
</gene>
<proteinExistence type="predicted"/>
<dbReference type="RefSeq" id="XP_058306137.1">
    <property type="nucleotide sequence ID" value="XM_058453888.1"/>
</dbReference>
<comment type="caution">
    <text evidence="2">The sequence shown here is derived from an EMBL/GenBank/DDBJ whole genome shotgun (WGS) entry which is preliminary data.</text>
</comment>
<feature type="compositionally biased region" description="Basic and acidic residues" evidence="1">
    <location>
        <begin position="198"/>
        <end position="218"/>
    </location>
</feature>
<dbReference type="OrthoDB" id="4324149at2759"/>
<dbReference type="GeneID" id="83181189"/>
<protein>
    <recommendedName>
        <fullName evidence="4">DDE-1 domain-containing protein</fullName>
    </recommendedName>
</protein>
<evidence type="ECO:0000313" key="2">
    <source>
        <dbReference type="EMBL" id="KAJ5197709.1"/>
    </source>
</evidence>